<dbReference type="SUPFAM" id="SSF53335">
    <property type="entry name" value="S-adenosyl-L-methionine-dependent methyltransferases"/>
    <property type="match status" value="1"/>
</dbReference>
<dbReference type="Gene3D" id="3.40.50.150">
    <property type="entry name" value="Vaccinia Virus protein VP39"/>
    <property type="match status" value="1"/>
</dbReference>
<evidence type="ECO:0000313" key="3">
    <source>
        <dbReference type="Proteomes" id="UP001302321"/>
    </source>
</evidence>
<feature type="region of interest" description="Disordered" evidence="1">
    <location>
        <begin position="120"/>
        <end position="184"/>
    </location>
</feature>
<dbReference type="EMBL" id="MU866557">
    <property type="protein sequence ID" value="KAK4171476.1"/>
    <property type="molecule type" value="Genomic_DNA"/>
</dbReference>
<sequence length="891" mass="101059">MLPVRHVAQATILRSLFSRRLINNIAIHHRLVLPSRLHQPLQHRHYARLTKDAATESMPAADKSQDKSHIPGADHRGRFLCPIRDCEWAEKGFSRKTGLARHIKLQHKEQSSTTIEEILTNIKNIPRKSHKPRRPCKNKEPPKSLTRRKMVVDAELQPDRETPAEKDAAPKSAPQTATATVETPSTISILESLLGALGDEEPRKLRARRSRVTVAEAPRAAAHPEEPEPAISGEQPPPIPEKRKAGRPFGSKNKNPIKCTQRQETDAPPQTRRGPKPSKPEPTPGYTADCVNTTYLCDALLDTGIWGVRKGVTRSVKRERQREMKKHADGMRVNIVSDKLCDDVLEYMKPGLLERHKGCDLVDINPGAGLWSRKLNDMLQPRRHILVEEDYGVYEPFLKPLVEREGTKVLETPGVVWKELFSALGEEGVLAEQKVRSYKAHETPERNDTLLVVMNLLTKSKKRLGQSRMGTLTGMVLHQLMNSVRLQGLFQKYGLVRMLIWVDDHEVPGYLPKTVQRRKVGAIQAELSTEWLTQVAGIDRPEDVKLYAYRRDKHIDLESMGATLQRMREGGYKTPEGRETDLMRMYLELENEGNLVAAGEQSPLIQKKYEAGTEAWETLKKEKTKEGTWTQWDQEQLTRNKWLNTQNKKRQDELGDLLVKLDRLTELRVQILKAGEKDKPAVVAKQRFDKLEAELQKAWEGFDHHTRARFLVARDNLRAFKQPAELGPVLMWDRRYIEPLAVKPEEFYPPCEGALLDIQPRAMESTLRAKCPHGSRVYDQLDLIIRYLYLSASAPIGPAVDGLYHGARDGVAEKAKSFHEVALGGSPLKGQLGELDMRALNRTQIVEFIEKWQEWPFKPTFPELVGRLAETDDDPDMDGGGGSNMLGHIAE</sequence>
<dbReference type="AlphaFoldDB" id="A0AAN6VY07"/>
<dbReference type="InterPro" id="IPR023165">
    <property type="entry name" value="rRNA_Ade_diMease-like_C"/>
</dbReference>
<dbReference type="Gene3D" id="1.10.8.100">
    <property type="entry name" value="Ribosomal RNA adenine dimethylase-like, domain 2"/>
    <property type="match status" value="1"/>
</dbReference>
<feature type="compositionally biased region" description="Polar residues" evidence="1">
    <location>
        <begin position="252"/>
        <end position="262"/>
    </location>
</feature>
<dbReference type="Proteomes" id="UP001302321">
    <property type="component" value="Unassembled WGS sequence"/>
</dbReference>
<feature type="region of interest" description="Disordered" evidence="1">
    <location>
        <begin position="51"/>
        <end position="75"/>
    </location>
</feature>
<proteinExistence type="predicted"/>
<feature type="region of interest" description="Disordered" evidence="1">
    <location>
        <begin position="204"/>
        <end position="286"/>
    </location>
</feature>
<protein>
    <recommendedName>
        <fullName evidence="4">rRNA adenine N(6)-methyltransferase</fullName>
    </recommendedName>
</protein>
<dbReference type="InterPro" id="IPR029063">
    <property type="entry name" value="SAM-dependent_MTases_sf"/>
</dbReference>
<accession>A0AAN6VY07</accession>
<gene>
    <name evidence="2" type="ORF">QBC36DRAFT_249534</name>
</gene>
<evidence type="ECO:0008006" key="4">
    <source>
        <dbReference type="Google" id="ProtNLM"/>
    </source>
</evidence>
<reference evidence="2" key="2">
    <citation type="submission" date="2023-05" db="EMBL/GenBank/DDBJ databases">
        <authorList>
            <consortium name="Lawrence Berkeley National Laboratory"/>
            <person name="Steindorff A."/>
            <person name="Hensen N."/>
            <person name="Bonometti L."/>
            <person name="Westerberg I."/>
            <person name="Brannstrom I.O."/>
            <person name="Guillou S."/>
            <person name="Cros-Aarteil S."/>
            <person name="Calhoun S."/>
            <person name="Haridas S."/>
            <person name="Kuo A."/>
            <person name="Mondo S."/>
            <person name="Pangilinan J."/>
            <person name="Riley R."/>
            <person name="Labutti K."/>
            <person name="Andreopoulos B."/>
            <person name="Lipzen A."/>
            <person name="Chen C."/>
            <person name="Yanf M."/>
            <person name="Daum C."/>
            <person name="Ng V."/>
            <person name="Clum A."/>
            <person name="Ohm R."/>
            <person name="Martin F."/>
            <person name="Silar P."/>
            <person name="Natvig D."/>
            <person name="Lalanne C."/>
            <person name="Gautier V."/>
            <person name="Ament-Velasquez S.L."/>
            <person name="Kruys A."/>
            <person name="Hutchinson M.I."/>
            <person name="Powell A.J."/>
            <person name="Barry K."/>
            <person name="Miller A.N."/>
            <person name="Grigoriev I.V."/>
            <person name="Debuchy R."/>
            <person name="Gladieux P."/>
            <person name="Thoren M.H."/>
            <person name="Johannesson H."/>
        </authorList>
    </citation>
    <scope>NUCLEOTIDE SEQUENCE</scope>
    <source>
        <strain evidence="2">CBS 892.96</strain>
    </source>
</reference>
<feature type="compositionally biased region" description="Basic and acidic residues" evidence="1">
    <location>
        <begin position="157"/>
        <end position="169"/>
    </location>
</feature>
<organism evidence="2 3">
    <name type="scientific">Triangularia setosa</name>
    <dbReference type="NCBI Taxonomy" id="2587417"/>
    <lineage>
        <taxon>Eukaryota</taxon>
        <taxon>Fungi</taxon>
        <taxon>Dikarya</taxon>
        <taxon>Ascomycota</taxon>
        <taxon>Pezizomycotina</taxon>
        <taxon>Sordariomycetes</taxon>
        <taxon>Sordariomycetidae</taxon>
        <taxon>Sordariales</taxon>
        <taxon>Podosporaceae</taxon>
        <taxon>Triangularia</taxon>
    </lineage>
</organism>
<keyword evidence="3" id="KW-1185">Reference proteome</keyword>
<feature type="compositionally biased region" description="Basic and acidic residues" evidence="1">
    <location>
        <begin position="63"/>
        <end position="75"/>
    </location>
</feature>
<feature type="compositionally biased region" description="Basic residues" evidence="1">
    <location>
        <begin position="125"/>
        <end position="136"/>
    </location>
</feature>
<reference evidence="2" key="1">
    <citation type="journal article" date="2023" name="Mol. Phylogenet. Evol.">
        <title>Genome-scale phylogeny and comparative genomics of the fungal order Sordariales.</title>
        <authorList>
            <person name="Hensen N."/>
            <person name="Bonometti L."/>
            <person name="Westerberg I."/>
            <person name="Brannstrom I.O."/>
            <person name="Guillou S."/>
            <person name="Cros-Aarteil S."/>
            <person name="Calhoun S."/>
            <person name="Haridas S."/>
            <person name="Kuo A."/>
            <person name="Mondo S."/>
            <person name="Pangilinan J."/>
            <person name="Riley R."/>
            <person name="LaButti K."/>
            <person name="Andreopoulos B."/>
            <person name="Lipzen A."/>
            <person name="Chen C."/>
            <person name="Yan M."/>
            <person name="Daum C."/>
            <person name="Ng V."/>
            <person name="Clum A."/>
            <person name="Steindorff A."/>
            <person name="Ohm R.A."/>
            <person name="Martin F."/>
            <person name="Silar P."/>
            <person name="Natvig D.O."/>
            <person name="Lalanne C."/>
            <person name="Gautier V."/>
            <person name="Ament-Velasquez S.L."/>
            <person name="Kruys A."/>
            <person name="Hutchinson M.I."/>
            <person name="Powell A.J."/>
            <person name="Barry K."/>
            <person name="Miller A.N."/>
            <person name="Grigoriev I.V."/>
            <person name="Debuchy R."/>
            <person name="Gladieux P."/>
            <person name="Hiltunen Thoren M."/>
            <person name="Johannesson H."/>
        </authorList>
    </citation>
    <scope>NUCLEOTIDE SEQUENCE</scope>
    <source>
        <strain evidence="2">CBS 892.96</strain>
    </source>
</reference>
<comment type="caution">
    <text evidence="2">The sequence shown here is derived from an EMBL/GenBank/DDBJ whole genome shotgun (WGS) entry which is preliminary data.</text>
</comment>
<name>A0AAN6VY07_9PEZI</name>
<evidence type="ECO:0000256" key="1">
    <source>
        <dbReference type="SAM" id="MobiDB-lite"/>
    </source>
</evidence>
<evidence type="ECO:0000313" key="2">
    <source>
        <dbReference type="EMBL" id="KAK4171476.1"/>
    </source>
</evidence>
<feature type="region of interest" description="Disordered" evidence="1">
    <location>
        <begin position="871"/>
        <end position="891"/>
    </location>
</feature>
<feature type="compositionally biased region" description="Polar residues" evidence="1">
    <location>
        <begin position="173"/>
        <end position="184"/>
    </location>
</feature>